<evidence type="ECO:0000313" key="2">
    <source>
        <dbReference type="Proteomes" id="UP001597073"/>
    </source>
</evidence>
<gene>
    <name evidence="1" type="ORF">ACFQZI_19995</name>
</gene>
<dbReference type="Proteomes" id="UP001597073">
    <property type="component" value="Unassembled WGS sequence"/>
</dbReference>
<name>A0ABW2ZLY8_9SPHI</name>
<protein>
    <submittedName>
        <fullName evidence="1">Uncharacterized protein</fullName>
    </submittedName>
</protein>
<accession>A0ABW2ZLY8</accession>
<dbReference type="RefSeq" id="WP_377145672.1">
    <property type="nucleotide sequence ID" value="NZ_JBHTIA010000024.1"/>
</dbReference>
<organism evidence="1 2">
    <name type="scientific">Mucilaginibacter lutimaris</name>
    <dbReference type="NCBI Taxonomy" id="931629"/>
    <lineage>
        <taxon>Bacteria</taxon>
        <taxon>Pseudomonadati</taxon>
        <taxon>Bacteroidota</taxon>
        <taxon>Sphingobacteriia</taxon>
        <taxon>Sphingobacteriales</taxon>
        <taxon>Sphingobacteriaceae</taxon>
        <taxon>Mucilaginibacter</taxon>
    </lineage>
</organism>
<proteinExistence type="predicted"/>
<keyword evidence="2" id="KW-1185">Reference proteome</keyword>
<evidence type="ECO:0000313" key="1">
    <source>
        <dbReference type="EMBL" id="MFD0767147.1"/>
    </source>
</evidence>
<sequence length="46" mass="4538">MEKGEPVSAEEVATLFDQLIALAGAVEALQKAGGGAPLLQEGGGDV</sequence>
<comment type="caution">
    <text evidence="1">The sequence shown here is derived from an EMBL/GenBank/DDBJ whole genome shotgun (WGS) entry which is preliminary data.</text>
</comment>
<reference evidence="2" key="1">
    <citation type="journal article" date="2019" name="Int. J. Syst. Evol. Microbiol.">
        <title>The Global Catalogue of Microorganisms (GCM) 10K type strain sequencing project: providing services to taxonomists for standard genome sequencing and annotation.</title>
        <authorList>
            <consortium name="The Broad Institute Genomics Platform"/>
            <consortium name="The Broad Institute Genome Sequencing Center for Infectious Disease"/>
            <person name="Wu L."/>
            <person name="Ma J."/>
        </authorList>
    </citation>
    <scope>NUCLEOTIDE SEQUENCE [LARGE SCALE GENOMIC DNA]</scope>
    <source>
        <strain evidence="2">CCUG 60742</strain>
    </source>
</reference>
<dbReference type="EMBL" id="JBHTIA010000024">
    <property type="protein sequence ID" value="MFD0767147.1"/>
    <property type="molecule type" value="Genomic_DNA"/>
</dbReference>